<dbReference type="AlphaFoldDB" id="A0A857JMB6"/>
<dbReference type="PIRSF" id="PIRSF031679">
    <property type="entry name" value="Mtase_Alr7345_prd"/>
    <property type="match status" value="1"/>
</dbReference>
<keyword evidence="1" id="KW-0732">Signal</keyword>
<organism evidence="3 4">
    <name type="scientific">Paraglaciecola mesophila</name>
    <dbReference type="NCBI Taxonomy" id="197222"/>
    <lineage>
        <taxon>Bacteria</taxon>
        <taxon>Pseudomonadati</taxon>
        <taxon>Pseudomonadota</taxon>
        <taxon>Gammaproteobacteria</taxon>
        <taxon>Alteromonadales</taxon>
        <taxon>Alteromonadaceae</taxon>
        <taxon>Paraglaciecola</taxon>
    </lineage>
</organism>
<keyword evidence="4" id="KW-1185">Reference proteome</keyword>
<feature type="domain" description="Methyltransferase" evidence="2">
    <location>
        <begin position="65"/>
        <end position="194"/>
    </location>
</feature>
<dbReference type="InterPro" id="IPR025714">
    <property type="entry name" value="Methyltranfer_dom"/>
</dbReference>
<sequence length="263" mass="29641">MRTKAILSLLAACTLSSFAAQANSALSSEQIRELLASPQRPAEDLERDEPRQPEKILAFTGVGEGQHVLDFFAGGGWYSELFSKAVGPQGKVYVQNDEVIWRFAEKGLNKRTKDNRLSNLVRFDNMPIVDMSIAKNSLDLVFTALNYHDLFFTHSTQNGKQVSLRDDIVDYKAALRKIKEAMKEDGIFVIIDHAAVAGSGYEAANNLHRIDPAIVKFQMEEAGFKLIEEAFYLRNPNDDLTKLVFDPSVRGKTDRFVYKFTKR</sequence>
<dbReference type="InterPro" id="IPR016980">
    <property type="entry name" value="S-AdoMet-dep_MeTrfase_Alr7345"/>
</dbReference>
<dbReference type="EMBL" id="CP047656">
    <property type="protein sequence ID" value="QHJ11754.1"/>
    <property type="molecule type" value="Genomic_DNA"/>
</dbReference>
<dbReference type="InterPro" id="IPR029063">
    <property type="entry name" value="SAM-dependent_MTases_sf"/>
</dbReference>
<feature type="signal peptide" evidence="1">
    <location>
        <begin position="1"/>
        <end position="22"/>
    </location>
</feature>
<evidence type="ECO:0000313" key="4">
    <source>
        <dbReference type="Proteomes" id="UP000464524"/>
    </source>
</evidence>
<dbReference type="Pfam" id="PF13847">
    <property type="entry name" value="Methyltransf_31"/>
    <property type="match status" value="1"/>
</dbReference>
<gene>
    <name evidence="3" type="ORF">FX988_01990</name>
</gene>
<proteinExistence type="predicted"/>
<feature type="chain" id="PRO_5032936892" description="Methyltransferase domain-containing protein" evidence="1">
    <location>
        <begin position="23"/>
        <end position="263"/>
    </location>
</feature>
<dbReference type="SUPFAM" id="SSF53335">
    <property type="entry name" value="S-adenosyl-L-methionine-dependent methyltransferases"/>
    <property type="match status" value="1"/>
</dbReference>
<dbReference type="OrthoDB" id="9801692at2"/>
<protein>
    <recommendedName>
        <fullName evidence="2">Methyltransferase domain-containing protein</fullName>
    </recommendedName>
</protein>
<dbReference type="KEGG" id="pmes:FX988_01990"/>
<dbReference type="Proteomes" id="UP000464524">
    <property type="component" value="Chromosome"/>
</dbReference>
<evidence type="ECO:0000259" key="2">
    <source>
        <dbReference type="Pfam" id="PF13847"/>
    </source>
</evidence>
<dbReference type="Gene3D" id="3.40.50.150">
    <property type="entry name" value="Vaccinia Virus protein VP39"/>
    <property type="match status" value="1"/>
</dbReference>
<dbReference type="RefSeq" id="WP_160179549.1">
    <property type="nucleotide sequence ID" value="NZ_CP047656.1"/>
</dbReference>
<name>A0A857JMB6_9ALTE</name>
<evidence type="ECO:0000313" key="3">
    <source>
        <dbReference type="EMBL" id="QHJ11754.1"/>
    </source>
</evidence>
<reference evidence="3 4" key="1">
    <citation type="submission" date="2019-12" db="EMBL/GenBank/DDBJ databases">
        <title>Genome sequencing and assembly of endphytes of Porphyra tenera.</title>
        <authorList>
            <person name="Park J.M."/>
            <person name="Shin R."/>
            <person name="Jo S.H."/>
        </authorList>
    </citation>
    <scope>NUCLEOTIDE SEQUENCE [LARGE SCALE GENOMIC DNA]</scope>
    <source>
        <strain evidence="3 4">GPM4</strain>
    </source>
</reference>
<evidence type="ECO:0000256" key="1">
    <source>
        <dbReference type="SAM" id="SignalP"/>
    </source>
</evidence>
<accession>A0A857JMB6</accession>